<dbReference type="AlphaFoldDB" id="M0QS30"/>
<accession>M0QS30</accession>
<comment type="caution">
    <text evidence="2">The sequence shown here is derived from an EMBL/GenBank/DDBJ whole genome shotgun (WGS) entry which is preliminary data.</text>
</comment>
<dbReference type="STRING" id="1223545.GS4_39_00630"/>
<evidence type="ECO:0000313" key="3">
    <source>
        <dbReference type="Proteomes" id="UP000011666"/>
    </source>
</evidence>
<dbReference type="OrthoDB" id="4775644at2"/>
<protein>
    <submittedName>
        <fullName evidence="2">Uncharacterized protein</fullName>
    </submittedName>
</protein>
<dbReference type="Proteomes" id="UP000011666">
    <property type="component" value="Unassembled WGS sequence"/>
</dbReference>
<organism evidence="2 3">
    <name type="scientific">Gordonia soli NBRC 108243</name>
    <dbReference type="NCBI Taxonomy" id="1223545"/>
    <lineage>
        <taxon>Bacteria</taxon>
        <taxon>Bacillati</taxon>
        <taxon>Actinomycetota</taxon>
        <taxon>Actinomycetes</taxon>
        <taxon>Mycobacteriales</taxon>
        <taxon>Gordoniaceae</taxon>
        <taxon>Gordonia</taxon>
    </lineage>
</organism>
<sequence>MALKKIRHAIFEWFDPDGTRHYAFRGDVVDVPDHVVEAFDHLGPFYDDDADDDADSDLDDQGQGGDDEGDDQDQGGDGDPDGNLDSDDDAEDGQNDQPPAVGDDVEVVQPAKTAPVKAWREYAVAKGFDPVEAAELTRPELIAALS</sequence>
<gene>
    <name evidence="2" type="ORF">GS4_39_00630</name>
</gene>
<feature type="region of interest" description="Disordered" evidence="1">
    <location>
        <begin position="42"/>
        <end position="114"/>
    </location>
</feature>
<proteinExistence type="predicted"/>
<evidence type="ECO:0000256" key="1">
    <source>
        <dbReference type="SAM" id="MobiDB-lite"/>
    </source>
</evidence>
<feature type="compositionally biased region" description="Acidic residues" evidence="1">
    <location>
        <begin position="46"/>
        <end position="94"/>
    </location>
</feature>
<reference evidence="2 3" key="1">
    <citation type="submission" date="2013-01" db="EMBL/GenBank/DDBJ databases">
        <title>Whole genome shotgun sequence of Gordonia soli NBRC 108243.</title>
        <authorList>
            <person name="Isaki-Nakamura S."/>
            <person name="Hosoyama A."/>
            <person name="Tsuchikane K."/>
            <person name="Ando Y."/>
            <person name="Baba S."/>
            <person name="Ohji S."/>
            <person name="Hamada M."/>
            <person name="Tamura T."/>
            <person name="Yamazoe A."/>
            <person name="Yamazaki S."/>
            <person name="Fujita N."/>
        </authorList>
    </citation>
    <scope>NUCLEOTIDE SEQUENCE [LARGE SCALE GENOMIC DNA]</scope>
    <source>
        <strain evidence="2 3">NBRC 108243</strain>
    </source>
</reference>
<evidence type="ECO:0000313" key="2">
    <source>
        <dbReference type="EMBL" id="GAC70732.1"/>
    </source>
</evidence>
<dbReference type="EMBL" id="BANX01000039">
    <property type="protein sequence ID" value="GAC70732.1"/>
    <property type="molecule type" value="Genomic_DNA"/>
</dbReference>
<dbReference type="RefSeq" id="WP_007625018.1">
    <property type="nucleotide sequence ID" value="NZ_BANX01000039.1"/>
</dbReference>
<keyword evidence="3" id="KW-1185">Reference proteome</keyword>
<name>M0QS30_9ACTN</name>